<reference evidence="1 2" key="1">
    <citation type="submission" date="2016-04" db="EMBL/GenBank/DDBJ databases">
        <title>Genome analyses suggest a sexual origin of heterokaryosis in a supposedly ancient asexual fungus.</title>
        <authorList>
            <person name="Ropars J."/>
            <person name="Sedzielewska K."/>
            <person name="Noel J."/>
            <person name="Charron P."/>
            <person name="Farinelli L."/>
            <person name="Marton T."/>
            <person name="Kruger M."/>
            <person name="Pelin A."/>
            <person name="Brachmann A."/>
            <person name="Corradi N."/>
        </authorList>
    </citation>
    <scope>NUCLEOTIDE SEQUENCE [LARGE SCALE GENOMIC DNA]</scope>
    <source>
        <strain evidence="1 2">A5</strain>
    </source>
</reference>
<dbReference type="VEuPathDB" id="FungiDB:FUN_012368"/>
<dbReference type="VEuPathDB" id="FungiDB:RhiirFUN_014749"/>
<proteinExistence type="predicted"/>
<reference evidence="1 2" key="2">
    <citation type="submission" date="2017-09" db="EMBL/GenBank/DDBJ databases">
        <title>Extensive intraspecific genome diversity in a model arbuscular mycorrhizal fungus.</title>
        <authorList>
            <person name="Chen E.C."/>
            <person name="Morin E."/>
            <person name="Beaudet D."/>
            <person name="Noel J."/>
            <person name="Ndikumana S."/>
            <person name="Charron P."/>
            <person name="St-Onge C."/>
            <person name="Giorgi J."/>
            <person name="Grigoriev I.V."/>
            <person name="Roux C."/>
            <person name="Martin F.M."/>
            <person name="Corradi N."/>
        </authorList>
    </citation>
    <scope>NUCLEOTIDE SEQUENCE [LARGE SCALE GENOMIC DNA]</scope>
    <source>
        <strain evidence="1 2">A5</strain>
    </source>
</reference>
<dbReference type="EMBL" id="LLXJ01000408">
    <property type="protein sequence ID" value="PKC10077.1"/>
    <property type="molecule type" value="Genomic_DNA"/>
</dbReference>
<dbReference type="Proteomes" id="UP000232722">
    <property type="component" value="Unassembled WGS sequence"/>
</dbReference>
<evidence type="ECO:0000313" key="1">
    <source>
        <dbReference type="EMBL" id="PKC10077.1"/>
    </source>
</evidence>
<gene>
    <name evidence="1" type="ORF">RhiirA5_414816</name>
</gene>
<dbReference type="AlphaFoldDB" id="A0A2N0PTB7"/>
<organism evidence="1 2">
    <name type="scientific">Rhizophagus irregularis</name>
    <dbReference type="NCBI Taxonomy" id="588596"/>
    <lineage>
        <taxon>Eukaryota</taxon>
        <taxon>Fungi</taxon>
        <taxon>Fungi incertae sedis</taxon>
        <taxon>Mucoromycota</taxon>
        <taxon>Glomeromycotina</taxon>
        <taxon>Glomeromycetes</taxon>
        <taxon>Glomerales</taxon>
        <taxon>Glomeraceae</taxon>
        <taxon>Rhizophagus</taxon>
    </lineage>
</organism>
<comment type="caution">
    <text evidence="1">The sequence shown here is derived from an EMBL/GenBank/DDBJ whole genome shotgun (WGS) entry which is preliminary data.</text>
</comment>
<sequence length="287" mass="33948">MDSNYYTHFDNVIEENIITCDPFEIQGNIQEEEILQHQTLFYFGPTYFPSEIQGNIQEEDTTYVPSEIQANIQEEDTTYVPFEIQSDDLEEEIQQCQISLDSIIQKGPIDTVIRLLENFYAEKLRINKVTYSAVEQCLTEYRKNENTYEPKEPELFIAISKSIGHTTYDNTYYINNEKKCNWNETATNSLELIVGKYEGFRNKLKTNRGNIKTGFWEYVCFMLSMHGHNNYTPPQCAVKYKNHRAKKSMRKARMKAFSDIPTVVWRRTGEIKIYFANWYIFKFIFTN</sequence>
<dbReference type="VEuPathDB" id="FungiDB:RhiirA1_475826"/>
<protein>
    <submittedName>
        <fullName evidence="1">Uncharacterized protein</fullName>
    </submittedName>
</protein>
<accession>A0A2N0PTB7</accession>
<name>A0A2N0PTB7_9GLOM</name>
<evidence type="ECO:0000313" key="2">
    <source>
        <dbReference type="Proteomes" id="UP000232722"/>
    </source>
</evidence>